<evidence type="ECO:0000313" key="1">
    <source>
        <dbReference type="EMBL" id="GFD50976.1"/>
    </source>
</evidence>
<comment type="caution">
    <text evidence="1">The sequence shown here is derived from an EMBL/GenBank/DDBJ whole genome shotgun (WGS) entry which is preliminary data.</text>
</comment>
<sequence>RAPWRSSPVAVDRRTARVDRLLAASWDAGCPPVQAAPGCEPWPLYRSALCAAEAFRRSVWRQCAAGSARSSVLERSSRSGCRVCVASFYRLRPAVPDRDR</sequence>
<gene>
    <name evidence="1" type="ORF">Tci_922945</name>
</gene>
<proteinExistence type="predicted"/>
<protein>
    <submittedName>
        <fullName evidence="1">Uncharacterized protein</fullName>
    </submittedName>
</protein>
<accession>A0A699WZD6</accession>
<organism evidence="1">
    <name type="scientific">Tanacetum cinerariifolium</name>
    <name type="common">Dalmatian daisy</name>
    <name type="synonym">Chrysanthemum cinerariifolium</name>
    <dbReference type="NCBI Taxonomy" id="118510"/>
    <lineage>
        <taxon>Eukaryota</taxon>
        <taxon>Viridiplantae</taxon>
        <taxon>Streptophyta</taxon>
        <taxon>Embryophyta</taxon>
        <taxon>Tracheophyta</taxon>
        <taxon>Spermatophyta</taxon>
        <taxon>Magnoliopsida</taxon>
        <taxon>eudicotyledons</taxon>
        <taxon>Gunneridae</taxon>
        <taxon>Pentapetalae</taxon>
        <taxon>asterids</taxon>
        <taxon>campanulids</taxon>
        <taxon>Asterales</taxon>
        <taxon>Asteraceae</taxon>
        <taxon>Asteroideae</taxon>
        <taxon>Anthemideae</taxon>
        <taxon>Anthemidinae</taxon>
        <taxon>Tanacetum</taxon>
    </lineage>
</organism>
<feature type="non-terminal residue" evidence="1">
    <location>
        <position position="1"/>
    </location>
</feature>
<dbReference type="EMBL" id="BKCJ011764068">
    <property type="protein sequence ID" value="GFD50976.1"/>
    <property type="molecule type" value="Genomic_DNA"/>
</dbReference>
<name>A0A699WZD6_TANCI</name>
<dbReference type="AlphaFoldDB" id="A0A699WZD6"/>
<reference evidence="1" key="1">
    <citation type="journal article" date="2019" name="Sci. Rep.">
        <title>Draft genome of Tanacetum cinerariifolium, the natural source of mosquito coil.</title>
        <authorList>
            <person name="Yamashiro T."/>
            <person name="Shiraishi A."/>
            <person name="Satake H."/>
            <person name="Nakayama K."/>
        </authorList>
    </citation>
    <scope>NUCLEOTIDE SEQUENCE</scope>
</reference>